<protein>
    <submittedName>
        <fullName evidence="1">Uncharacterized protein</fullName>
    </submittedName>
</protein>
<keyword evidence="2" id="KW-1185">Reference proteome</keyword>
<organism evidence="1 2">
    <name type="scientific">Rhodopseudomonas rhenobacensis</name>
    <dbReference type="NCBI Taxonomy" id="87461"/>
    <lineage>
        <taxon>Bacteria</taxon>
        <taxon>Pseudomonadati</taxon>
        <taxon>Pseudomonadota</taxon>
        <taxon>Alphaproteobacteria</taxon>
        <taxon>Hyphomicrobiales</taxon>
        <taxon>Nitrobacteraceae</taxon>
        <taxon>Rhodopseudomonas</taxon>
    </lineage>
</organism>
<evidence type="ECO:0000313" key="1">
    <source>
        <dbReference type="EMBL" id="MBB5047109.1"/>
    </source>
</evidence>
<reference evidence="1 2" key="1">
    <citation type="submission" date="2020-08" db="EMBL/GenBank/DDBJ databases">
        <title>Genomic Encyclopedia of Type Strains, Phase IV (KMG-IV): sequencing the most valuable type-strain genomes for metagenomic binning, comparative biology and taxonomic classification.</title>
        <authorList>
            <person name="Goeker M."/>
        </authorList>
    </citation>
    <scope>NUCLEOTIDE SEQUENCE [LARGE SCALE GENOMIC DNA]</scope>
    <source>
        <strain evidence="1 2">DSM 12706</strain>
    </source>
</reference>
<evidence type="ECO:0000313" key="2">
    <source>
        <dbReference type="Proteomes" id="UP000542353"/>
    </source>
</evidence>
<dbReference type="Proteomes" id="UP000542353">
    <property type="component" value="Unassembled WGS sequence"/>
</dbReference>
<accession>A0A7W7Z364</accession>
<dbReference type="AlphaFoldDB" id="A0A7W7Z364"/>
<gene>
    <name evidence="1" type="ORF">HNR60_001861</name>
</gene>
<dbReference type="RefSeq" id="WP_184256617.1">
    <property type="nucleotide sequence ID" value="NZ_JACHIH010000008.1"/>
</dbReference>
<comment type="caution">
    <text evidence="1">The sequence shown here is derived from an EMBL/GenBank/DDBJ whole genome shotgun (WGS) entry which is preliminary data.</text>
</comment>
<dbReference type="EMBL" id="JACHIH010000008">
    <property type="protein sequence ID" value="MBB5047109.1"/>
    <property type="molecule type" value="Genomic_DNA"/>
</dbReference>
<sequence>MRRATAAKTKSADPRHPCPVCDTPTILAEVAPHPLHANFDVHGYLCERCGPVKCLVVLRVPPSCRVM</sequence>
<proteinExistence type="predicted"/>
<name>A0A7W7Z364_9BRAD</name>